<keyword evidence="4 8" id="KW-0812">Transmembrane</keyword>
<dbReference type="InterPro" id="IPR011066">
    <property type="entry name" value="MscS_channel_C_sf"/>
</dbReference>
<evidence type="ECO:0000256" key="9">
    <source>
        <dbReference type="SAM" id="SignalP"/>
    </source>
</evidence>
<evidence type="ECO:0000256" key="4">
    <source>
        <dbReference type="ARBA" id="ARBA00022692"/>
    </source>
</evidence>
<feature type="signal peptide" evidence="9">
    <location>
        <begin position="1"/>
        <end position="25"/>
    </location>
</feature>
<dbReference type="SUPFAM" id="SSF50182">
    <property type="entry name" value="Sm-like ribonucleoproteins"/>
    <property type="match status" value="1"/>
</dbReference>
<dbReference type="InterPro" id="IPR011014">
    <property type="entry name" value="MscS_channel_TM-2"/>
</dbReference>
<dbReference type="EMBL" id="QYUK01000008">
    <property type="protein sequence ID" value="RJF94725.1"/>
    <property type="molecule type" value="Genomic_DNA"/>
</dbReference>
<comment type="caution">
    <text evidence="12">The sequence shown here is derived from an EMBL/GenBank/DDBJ whole genome shotgun (WGS) entry which is preliminary data.</text>
</comment>
<feature type="compositionally biased region" description="Basic and acidic residues" evidence="7">
    <location>
        <begin position="77"/>
        <end position="102"/>
    </location>
</feature>
<proteinExistence type="inferred from homology"/>
<feature type="compositionally biased region" description="Basic residues" evidence="7">
    <location>
        <begin position="157"/>
        <end position="166"/>
    </location>
</feature>
<feature type="transmembrane region" description="Helical" evidence="8">
    <location>
        <begin position="568"/>
        <end position="592"/>
    </location>
</feature>
<feature type="domain" description="Mechanosensitive ion channel MscS" evidence="10">
    <location>
        <begin position="661"/>
        <end position="727"/>
    </location>
</feature>
<dbReference type="AlphaFoldDB" id="A0A418WU14"/>
<feature type="compositionally biased region" description="Basic and acidic residues" evidence="7">
    <location>
        <begin position="236"/>
        <end position="254"/>
    </location>
</feature>
<gene>
    <name evidence="12" type="ORF">D3874_02590</name>
</gene>
<feature type="transmembrane region" description="Helical" evidence="8">
    <location>
        <begin position="620"/>
        <end position="638"/>
    </location>
</feature>
<evidence type="ECO:0000256" key="1">
    <source>
        <dbReference type="ARBA" id="ARBA00004651"/>
    </source>
</evidence>
<keyword evidence="9" id="KW-0732">Signal</keyword>
<evidence type="ECO:0000256" key="5">
    <source>
        <dbReference type="ARBA" id="ARBA00022989"/>
    </source>
</evidence>
<name>A0A418WU14_9PROT</name>
<keyword evidence="6 8" id="KW-0472">Membrane</keyword>
<dbReference type="SUPFAM" id="SSF82861">
    <property type="entry name" value="Mechanosensitive channel protein MscS (YggB), transmembrane region"/>
    <property type="match status" value="1"/>
</dbReference>
<evidence type="ECO:0000259" key="11">
    <source>
        <dbReference type="Pfam" id="PF21082"/>
    </source>
</evidence>
<feature type="transmembrane region" description="Helical" evidence="8">
    <location>
        <begin position="326"/>
        <end position="345"/>
    </location>
</feature>
<accession>A0A418WU14</accession>
<feature type="chain" id="PRO_5019035757" evidence="9">
    <location>
        <begin position="26"/>
        <end position="858"/>
    </location>
</feature>
<dbReference type="InterPro" id="IPR023408">
    <property type="entry name" value="MscS_beta-dom_sf"/>
</dbReference>
<keyword evidence="13" id="KW-1185">Reference proteome</keyword>
<feature type="transmembrane region" description="Helical" evidence="8">
    <location>
        <begin position="473"/>
        <end position="502"/>
    </location>
</feature>
<feature type="compositionally biased region" description="Low complexity" evidence="7">
    <location>
        <begin position="261"/>
        <end position="272"/>
    </location>
</feature>
<feature type="domain" description="Mechanosensitive ion channel MscS C-terminal" evidence="11">
    <location>
        <begin position="735"/>
        <end position="818"/>
    </location>
</feature>
<feature type="compositionally biased region" description="Basic and acidic residues" evidence="7">
    <location>
        <begin position="214"/>
        <end position="225"/>
    </location>
</feature>
<comment type="similarity">
    <text evidence="2">Belongs to the MscS (TC 1.A.23) family.</text>
</comment>
<reference evidence="12 13" key="1">
    <citation type="submission" date="2018-09" db="EMBL/GenBank/DDBJ databases">
        <authorList>
            <person name="Zhu H."/>
        </authorList>
    </citation>
    <scope>NUCLEOTIDE SEQUENCE [LARGE SCALE GENOMIC DNA]</scope>
    <source>
        <strain evidence="12 13">K1W22B-8</strain>
    </source>
</reference>
<feature type="transmembrane region" description="Helical" evidence="8">
    <location>
        <begin position="392"/>
        <end position="415"/>
    </location>
</feature>
<dbReference type="Proteomes" id="UP000284605">
    <property type="component" value="Unassembled WGS sequence"/>
</dbReference>
<dbReference type="GO" id="GO:0008381">
    <property type="term" value="F:mechanosensitive monoatomic ion channel activity"/>
    <property type="evidence" value="ECO:0007669"/>
    <property type="project" value="UniProtKB-ARBA"/>
</dbReference>
<evidence type="ECO:0000256" key="6">
    <source>
        <dbReference type="ARBA" id="ARBA00023136"/>
    </source>
</evidence>
<feature type="transmembrane region" description="Helical" evidence="8">
    <location>
        <begin position="448"/>
        <end position="467"/>
    </location>
</feature>
<dbReference type="PANTHER" id="PTHR30347">
    <property type="entry name" value="POTASSIUM CHANNEL RELATED"/>
    <property type="match status" value="1"/>
</dbReference>
<dbReference type="GO" id="GO:0005886">
    <property type="term" value="C:plasma membrane"/>
    <property type="evidence" value="ECO:0007669"/>
    <property type="project" value="UniProtKB-SubCell"/>
</dbReference>
<dbReference type="SUPFAM" id="SSF82689">
    <property type="entry name" value="Mechanosensitive channel protein MscS (YggB), C-terminal domain"/>
    <property type="match status" value="1"/>
</dbReference>
<dbReference type="PANTHER" id="PTHR30347:SF1">
    <property type="entry name" value="MECHANOSENSITIVE CHANNEL MSCK"/>
    <property type="match status" value="1"/>
</dbReference>
<feature type="transmembrane region" description="Helical" evidence="8">
    <location>
        <begin position="369"/>
        <end position="386"/>
    </location>
</feature>
<dbReference type="InterPro" id="IPR010920">
    <property type="entry name" value="LSM_dom_sf"/>
</dbReference>
<keyword evidence="3" id="KW-1003">Cell membrane</keyword>
<feature type="transmembrane region" description="Helical" evidence="8">
    <location>
        <begin position="644"/>
        <end position="663"/>
    </location>
</feature>
<feature type="compositionally biased region" description="Basic residues" evidence="7">
    <location>
        <begin position="46"/>
        <end position="55"/>
    </location>
</feature>
<evidence type="ECO:0000256" key="3">
    <source>
        <dbReference type="ARBA" id="ARBA00022475"/>
    </source>
</evidence>
<evidence type="ECO:0000256" key="7">
    <source>
        <dbReference type="SAM" id="MobiDB-lite"/>
    </source>
</evidence>
<evidence type="ECO:0000313" key="13">
    <source>
        <dbReference type="Proteomes" id="UP000284605"/>
    </source>
</evidence>
<evidence type="ECO:0000259" key="10">
    <source>
        <dbReference type="Pfam" id="PF00924"/>
    </source>
</evidence>
<dbReference type="Pfam" id="PF21082">
    <property type="entry name" value="MS_channel_3rd"/>
    <property type="match status" value="1"/>
</dbReference>
<dbReference type="InterPro" id="IPR052702">
    <property type="entry name" value="MscS-like_channel"/>
</dbReference>
<evidence type="ECO:0000256" key="8">
    <source>
        <dbReference type="SAM" id="Phobius"/>
    </source>
</evidence>
<feature type="region of interest" description="Disordered" evidence="7">
    <location>
        <begin position="30"/>
        <end position="289"/>
    </location>
</feature>
<protein>
    <submittedName>
        <fullName evidence="12">Mechanosensitive ion channel family protein</fullName>
    </submittedName>
</protein>
<comment type="subcellular location">
    <subcellularLocation>
        <location evidence="1">Cell membrane</location>
        <topology evidence="1">Multi-pass membrane protein</topology>
    </subcellularLocation>
</comment>
<dbReference type="InterPro" id="IPR006685">
    <property type="entry name" value="MscS_channel_2nd"/>
</dbReference>
<dbReference type="Gene3D" id="3.30.70.100">
    <property type="match status" value="1"/>
</dbReference>
<sequence>MRRLSPARRTVSVLPVWCLAKAVDAAPVLSSLPGPPARRLCAPVRPPRRRVRPGIRRQGAGRGAAADGFAAVQQPDHPVDRHARQDRRPDRRCRPERCRPGRDQVAGRGHPQRRDGGGRPGQYGSRGQAPPARGPGSRPHRRHHQGSARGRPATGRPQRRNRRSRRPGQAGGGDCRPRRCPDAASGGDGAQAHRRADHGPGHVTLHSRPVGRGHSPDDRRADQRRRLARHLVGNRGDARESPRRLAHGADGDRGRQHHGLAHPALAAAQGRAAGRHRGPDLYQTGPGRHRRGLASCVNPVLAIGSILLSFEVHGLLLGDFEEVARGLALGFSIYLVIAGFAHVALQPHQPQWRVAPLSEESADTLDDRLKLLAVMLGINSFIWIALDVADAGTAFAGLLSLFGFSIIALGLWPILGDRAWYRSEASMAAENASGEAVDPRLYVTARRLLRLVVLTIPVTALAGYYNLSEFLTRNVVLACALFAAFSGLTTLVSELTSAMLTADSGPLKQVRRALGVSEDSGRIVHFWIAGFLNILIAIGLFLAFLPSAGVPTQEIADFLETGLSGVKIGNFTISFADILLGIIVFIVALRVTRMAQRLLEKRILPQTRLDTGVKNSIRSAAGYAGATLGLVIAVSTAGIDFSNIAIIAGALSVGIGFGLQNIVNNFISGLIVLVERPVKVGDWVIVGGYEGTVKRINVRATEIETFKRATVIVPNGELISQSITNFTLRNKLGRIDIPVGVAYGSDPAAVEKILIEIVGTHKAVLSFPKPRVIFQNFGASSLDFELRFFIANIEDGIFVRSEIMYAIERTFRERHIEIPFAQSEVNFKDRDLDRIEAMLARFTPAPAAAQEKEPDDRA</sequence>
<keyword evidence="5 8" id="KW-1133">Transmembrane helix</keyword>
<dbReference type="Pfam" id="PF00924">
    <property type="entry name" value="MS_channel_2nd"/>
    <property type="match status" value="1"/>
</dbReference>
<feature type="transmembrane region" description="Helical" evidence="8">
    <location>
        <begin position="523"/>
        <end position="548"/>
    </location>
</feature>
<dbReference type="InterPro" id="IPR049278">
    <property type="entry name" value="MS_channel_C"/>
</dbReference>
<evidence type="ECO:0000256" key="2">
    <source>
        <dbReference type="ARBA" id="ARBA00008017"/>
    </source>
</evidence>
<organism evidence="12 13">
    <name type="scientific">Oleomonas cavernae</name>
    <dbReference type="NCBI Taxonomy" id="2320859"/>
    <lineage>
        <taxon>Bacteria</taxon>
        <taxon>Pseudomonadati</taxon>
        <taxon>Pseudomonadota</taxon>
        <taxon>Alphaproteobacteria</taxon>
        <taxon>Acetobacterales</taxon>
        <taxon>Acetobacteraceae</taxon>
        <taxon>Oleomonas</taxon>
    </lineage>
</organism>
<dbReference type="Gene3D" id="2.30.30.60">
    <property type="match status" value="1"/>
</dbReference>
<feature type="compositionally biased region" description="Low complexity" evidence="7">
    <location>
        <begin position="122"/>
        <end position="137"/>
    </location>
</feature>
<evidence type="ECO:0000313" key="12">
    <source>
        <dbReference type="EMBL" id="RJF94725.1"/>
    </source>
</evidence>
<dbReference type="Gene3D" id="1.10.287.1260">
    <property type="match status" value="1"/>
</dbReference>